<dbReference type="InterPro" id="IPR019240">
    <property type="entry name" value="DUF2196"/>
</dbReference>
<feature type="compositionally biased region" description="Basic residues" evidence="1">
    <location>
        <begin position="49"/>
        <end position="64"/>
    </location>
</feature>
<feature type="region of interest" description="Disordered" evidence="1">
    <location>
        <begin position="38"/>
        <end position="86"/>
    </location>
</feature>
<organism evidence="2 3">
    <name type="scientific">Pelagomonas calceolata</name>
    <dbReference type="NCBI Taxonomy" id="35677"/>
    <lineage>
        <taxon>Eukaryota</taxon>
        <taxon>Sar</taxon>
        <taxon>Stramenopiles</taxon>
        <taxon>Ochrophyta</taxon>
        <taxon>Pelagophyceae</taxon>
        <taxon>Pelagomonadales</taxon>
        <taxon>Pelagomonadaceae</taxon>
        <taxon>Pelagomonas</taxon>
    </lineage>
</organism>
<evidence type="ECO:0000256" key="1">
    <source>
        <dbReference type="SAM" id="MobiDB-lite"/>
    </source>
</evidence>
<feature type="region of interest" description="Disordered" evidence="1">
    <location>
        <begin position="155"/>
        <end position="191"/>
    </location>
</feature>
<dbReference type="EMBL" id="CAKKNE010000001">
    <property type="protein sequence ID" value="CAH0366995.1"/>
    <property type="molecule type" value="Genomic_DNA"/>
</dbReference>
<feature type="compositionally biased region" description="Low complexity" evidence="1">
    <location>
        <begin position="70"/>
        <end position="82"/>
    </location>
</feature>
<dbReference type="NCBIfam" id="TIGR03833">
    <property type="entry name" value="YwbE family protein"/>
    <property type="match status" value="1"/>
</dbReference>
<comment type="caution">
    <text evidence="2">The sequence shown here is derived from an EMBL/GenBank/DDBJ whole genome shotgun (WGS) entry which is preliminary data.</text>
</comment>
<gene>
    <name evidence="2" type="ORF">PECAL_1P35120</name>
</gene>
<dbReference type="Proteomes" id="UP000789595">
    <property type="component" value="Unassembled WGS sequence"/>
</dbReference>
<sequence length="191" mass="20011">MMLRRTTRSVALLLSIRSGGAFTRSSPLPLRCRALATASGADDAGGRAGGRRRRPAGGGRRRRPSTNQRAPQAGDAPSAAAQKRSAVPLGAVVDVVQKEDQPTGKKTRGTVARHLTRAAQHPRGIKVLLAEEVVGRVVEVLETPEVSDDDLAAFARVSNPQRGRGGGRGRRRRGGGGGGDEAPRRVASFTG</sequence>
<feature type="compositionally biased region" description="Basic residues" evidence="1">
    <location>
        <begin position="165"/>
        <end position="174"/>
    </location>
</feature>
<proteinExistence type="predicted"/>
<dbReference type="OrthoDB" id="20105at2759"/>
<evidence type="ECO:0000313" key="2">
    <source>
        <dbReference type="EMBL" id="CAH0366995.1"/>
    </source>
</evidence>
<dbReference type="PANTHER" id="PTHR40069:SF1">
    <property type="entry name" value="YWBE PROTEIN"/>
    <property type="match status" value="1"/>
</dbReference>
<reference evidence="2" key="1">
    <citation type="submission" date="2021-11" db="EMBL/GenBank/DDBJ databases">
        <authorList>
            <consortium name="Genoscope - CEA"/>
            <person name="William W."/>
        </authorList>
    </citation>
    <scope>NUCLEOTIDE SEQUENCE</scope>
</reference>
<accession>A0A8J2S9J7</accession>
<dbReference type="PANTHER" id="PTHR40069">
    <property type="entry name" value="YWBE PROTEIN"/>
    <property type="match status" value="1"/>
</dbReference>
<dbReference type="AlphaFoldDB" id="A0A8J2S9J7"/>
<name>A0A8J2S9J7_9STRA</name>
<evidence type="ECO:0000313" key="3">
    <source>
        <dbReference type="Proteomes" id="UP000789595"/>
    </source>
</evidence>
<protein>
    <submittedName>
        <fullName evidence="2">Uncharacterized protein</fullName>
    </submittedName>
</protein>
<dbReference type="Pfam" id="PF09962">
    <property type="entry name" value="DUF2196"/>
    <property type="match status" value="1"/>
</dbReference>
<keyword evidence="3" id="KW-1185">Reference proteome</keyword>